<keyword evidence="1" id="KW-0732">Signal</keyword>
<evidence type="ECO:0000256" key="2">
    <source>
        <dbReference type="SAM" id="MobiDB-lite"/>
    </source>
</evidence>
<evidence type="ECO:0000313" key="4">
    <source>
        <dbReference type="Proteomes" id="UP000252008"/>
    </source>
</evidence>
<evidence type="ECO:0000313" key="3">
    <source>
        <dbReference type="EMBL" id="SRX83764.1"/>
    </source>
</evidence>
<dbReference type="EMBL" id="UEGS01000001">
    <property type="protein sequence ID" value="SRX83764.1"/>
    <property type="molecule type" value="Genomic_DNA"/>
</dbReference>
<reference evidence="3 4" key="1">
    <citation type="submission" date="2018-05" db="EMBL/GenBank/DDBJ databases">
        <authorList>
            <consortium name="IHU Genomes"/>
        </authorList>
    </citation>
    <scope>NUCLEOTIDE SEQUENCE [LARGE SCALE GENOMIC DNA]</scope>
    <source>
        <strain evidence="3 4">P7335</strain>
    </source>
</reference>
<accession>A0A375YS03</accession>
<organism evidence="3 4">
    <name type="scientific">Mycolicibacterium parafortuitum</name>
    <name type="common">Mycobacterium parafortuitum</name>
    <dbReference type="NCBI Taxonomy" id="39692"/>
    <lineage>
        <taxon>Bacteria</taxon>
        <taxon>Bacillati</taxon>
        <taxon>Actinomycetota</taxon>
        <taxon>Actinomycetes</taxon>
        <taxon>Mycobacteriales</taxon>
        <taxon>Mycobacteriaceae</taxon>
        <taxon>Mycolicibacterium</taxon>
    </lineage>
</organism>
<name>A0A375YS03_MYCPF</name>
<keyword evidence="4" id="KW-1185">Reference proteome</keyword>
<dbReference type="Gene3D" id="3.40.1000.10">
    <property type="entry name" value="Mog1/PsbP, alpha/beta/alpha sandwich"/>
    <property type="match status" value="1"/>
</dbReference>
<dbReference type="STRING" id="39692.BST38_15205"/>
<gene>
    <name evidence="3" type="ORF">MPP7335_05547</name>
</gene>
<dbReference type="AlphaFoldDB" id="A0A375YS03"/>
<evidence type="ECO:0000256" key="1">
    <source>
        <dbReference type="ARBA" id="ARBA00022729"/>
    </source>
</evidence>
<sequence>MTFANRAGLAAIALAAGIGLTGCGSETAGDATSADETSATAETTVSSTSEAPASEAPAAGADITVEQYIAENGIEATTMRKGDPGAPTVTLPFPPGWVAVGDSAPEGAFDGIMFTGDPPAPAPATIVAFVTKLTGDVDPAKILEYAPKSTLALPGFQGATSGQPGNLGGYDATQIGGFYKKEDGGPDWLIAEKTAVIPTDGGVFMLKLTAEGPEDLAVQLMEATAAIDEQTTITP</sequence>
<dbReference type="Proteomes" id="UP000252008">
    <property type="component" value="Unassembled WGS sequence"/>
</dbReference>
<protein>
    <recommendedName>
        <fullName evidence="5">Lipoprotein LpqN</fullName>
    </recommendedName>
</protein>
<proteinExistence type="predicted"/>
<dbReference type="Pfam" id="PF10738">
    <property type="entry name" value="Lpp-LpqN"/>
    <property type="match status" value="1"/>
</dbReference>
<evidence type="ECO:0008006" key="5">
    <source>
        <dbReference type="Google" id="ProtNLM"/>
    </source>
</evidence>
<feature type="region of interest" description="Disordered" evidence="2">
    <location>
        <begin position="27"/>
        <end position="59"/>
    </location>
</feature>
<dbReference type="InterPro" id="IPR019674">
    <property type="entry name" value="Lipoprotein_LpqN/LpqT-like"/>
</dbReference>
<dbReference type="PROSITE" id="PS51257">
    <property type="entry name" value="PROKAR_LIPOPROTEIN"/>
    <property type="match status" value="1"/>
</dbReference>
<dbReference type="RefSeq" id="WP_083144151.1">
    <property type="nucleotide sequence ID" value="NZ_MVID01000012.1"/>
</dbReference>